<evidence type="ECO:0008006" key="3">
    <source>
        <dbReference type="Google" id="ProtNLM"/>
    </source>
</evidence>
<sequence length="146" mass="16871">MAPLNDFYLIGQPPELRAKPVQALLGEVLQDGINPPTQEVLVHLLIEGQWWRLFVDGPHLYWKRTQDNQAPIEWDLLPEHEFWVKVRDLGAELNVNGALLESWSFGIQNNRPRASLNFQDGRQLTFSCAPEWMGFTTIEMVELKFS</sequence>
<accession>A0ABV9I7B7</accession>
<dbReference type="RefSeq" id="WP_380060839.1">
    <property type="nucleotide sequence ID" value="NZ_JBHSEI010000002.1"/>
</dbReference>
<name>A0ABV9I7B7_9DEIO</name>
<proteinExistence type="predicted"/>
<keyword evidence="2" id="KW-1185">Reference proteome</keyword>
<organism evidence="1 2">
    <name type="scientific">Deinococcus hohokamensis</name>
    <dbReference type="NCBI Taxonomy" id="309883"/>
    <lineage>
        <taxon>Bacteria</taxon>
        <taxon>Thermotogati</taxon>
        <taxon>Deinococcota</taxon>
        <taxon>Deinococci</taxon>
        <taxon>Deinococcales</taxon>
        <taxon>Deinococcaceae</taxon>
        <taxon>Deinococcus</taxon>
    </lineage>
</organism>
<reference evidence="2" key="1">
    <citation type="journal article" date="2019" name="Int. J. Syst. Evol. Microbiol.">
        <title>The Global Catalogue of Microorganisms (GCM) 10K type strain sequencing project: providing services to taxonomists for standard genome sequencing and annotation.</title>
        <authorList>
            <consortium name="The Broad Institute Genomics Platform"/>
            <consortium name="The Broad Institute Genome Sequencing Center for Infectious Disease"/>
            <person name="Wu L."/>
            <person name="Ma J."/>
        </authorList>
    </citation>
    <scope>NUCLEOTIDE SEQUENCE [LARGE SCALE GENOMIC DNA]</scope>
    <source>
        <strain evidence="2">CCUG 55995</strain>
    </source>
</reference>
<evidence type="ECO:0000313" key="1">
    <source>
        <dbReference type="EMBL" id="MFC4637808.1"/>
    </source>
</evidence>
<dbReference type="EMBL" id="JBHSEI010000002">
    <property type="protein sequence ID" value="MFC4637808.1"/>
    <property type="molecule type" value="Genomic_DNA"/>
</dbReference>
<comment type="caution">
    <text evidence="1">The sequence shown here is derived from an EMBL/GenBank/DDBJ whole genome shotgun (WGS) entry which is preliminary data.</text>
</comment>
<protein>
    <recommendedName>
        <fullName evidence="3">DUF4178 domain-containing protein</fullName>
    </recommendedName>
</protein>
<dbReference type="Proteomes" id="UP001595952">
    <property type="component" value="Unassembled WGS sequence"/>
</dbReference>
<evidence type="ECO:0000313" key="2">
    <source>
        <dbReference type="Proteomes" id="UP001595952"/>
    </source>
</evidence>
<gene>
    <name evidence="1" type="ORF">ACFO0D_05585</name>
</gene>